<keyword evidence="3" id="KW-1185">Reference proteome</keyword>
<gene>
    <name evidence="2" type="ORF">Q9312_01050</name>
</gene>
<proteinExistence type="predicted"/>
<sequence length="301" mass="33580">MKHTGFKKGNFKKSDFKKGKLKSSVFAASLLSIFSASTALAETKLLELNGETSFDLYGSTDYTFNIQLDQPYSEITKACLTIETNDENLSNFPSPGSLAIKEKSEFAPIEAELLTAFVVTIGYQIIDPDTGTLEISKPSISDPQVCLGMTRQNLEDGFASIDLRLSGDVLSISSLKFEIEGTPSDLLMSLVNRSNTMFYPAEGGDVIYDFSLGNYFDEYERKVFRMWSVVTMPDGSPYPDKLPAGFALNYGEIRAFEGKKFKIPHWFPGGSYTLTWYVSDNTDTVIHKKSLTFFKKLDMNI</sequence>
<protein>
    <submittedName>
        <fullName evidence="2">Uncharacterized protein</fullName>
    </submittedName>
</protein>
<evidence type="ECO:0000313" key="2">
    <source>
        <dbReference type="EMBL" id="WMS87527.1"/>
    </source>
</evidence>
<dbReference type="KEGG" id="plei:Q9312_01050"/>
<evidence type="ECO:0000313" key="3">
    <source>
        <dbReference type="Proteomes" id="UP001239782"/>
    </source>
</evidence>
<organism evidence="2 3">
    <name type="scientific">Pleionea litopenaei</name>
    <dbReference type="NCBI Taxonomy" id="3070815"/>
    <lineage>
        <taxon>Bacteria</taxon>
        <taxon>Pseudomonadati</taxon>
        <taxon>Pseudomonadota</taxon>
        <taxon>Gammaproteobacteria</taxon>
        <taxon>Oceanospirillales</taxon>
        <taxon>Pleioneaceae</taxon>
        <taxon>Pleionea</taxon>
    </lineage>
</organism>
<name>A0AA51RTX8_9GAMM</name>
<dbReference type="Proteomes" id="UP001239782">
    <property type="component" value="Chromosome"/>
</dbReference>
<feature type="chain" id="PRO_5041290300" evidence="1">
    <location>
        <begin position="42"/>
        <end position="301"/>
    </location>
</feature>
<dbReference type="RefSeq" id="WP_309202667.1">
    <property type="nucleotide sequence ID" value="NZ_CP133548.1"/>
</dbReference>
<dbReference type="Gene3D" id="2.60.40.3880">
    <property type="match status" value="1"/>
</dbReference>
<evidence type="ECO:0000256" key="1">
    <source>
        <dbReference type="SAM" id="SignalP"/>
    </source>
</evidence>
<reference evidence="2 3" key="1">
    <citation type="submission" date="2023-08" db="EMBL/GenBank/DDBJ databases">
        <title>Pleionea litopenaei sp. nov., isolated from stomach of juvenile Litopenaeus vannamei.</title>
        <authorList>
            <person name="Rho A.M."/>
            <person name="Hwang C.Y."/>
        </authorList>
    </citation>
    <scope>NUCLEOTIDE SEQUENCE [LARGE SCALE GENOMIC DNA]</scope>
    <source>
        <strain evidence="2 3">HL-JVS1</strain>
    </source>
</reference>
<keyword evidence="1" id="KW-0732">Signal</keyword>
<feature type="signal peptide" evidence="1">
    <location>
        <begin position="1"/>
        <end position="41"/>
    </location>
</feature>
<accession>A0AA51RTX8</accession>
<dbReference type="EMBL" id="CP133548">
    <property type="protein sequence ID" value="WMS87527.1"/>
    <property type="molecule type" value="Genomic_DNA"/>
</dbReference>
<dbReference type="AlphaFoldDB" id="A0AA51RTX8"/>